<dbReference type="RefSeq" id="WP_185384208.1">
    <property type="nucleotide sequence ID" value="NZ_JAARRG010000017.1"/>
</dbReference>
<dbReference type="InterPro" id="IPR017853">
    <property type="entry name" value="GH"/>
</dbReference>
<gene>
    <name evidence="5" type="ORF">HB897_14205</name>
</gene>
<keyword evidence="2 5" id="KW-0378">Hydrolase</keyword>
<evidence type="ECO:0000256" key="1">
    <source>
        <dbReference type="ARBA" id="ARBA00010838"/>
    </source>
</evidence>
<evidence type="ECO:0000256" key="4">
    <source>
        <dbReference type="RuleBase" id="RU003690"/>
    </source>
</evidence>
<evidence type="ECO:0000256" key="3">
    <source>
        <dbReference type="ARBA" id="ARBA00023295"/>
    </source>
</evidence>
<reference evidence="5 6" key="1">
    <citation type="submission" date="2020-03" db="EMBL/GenBank/DDBJ databases">
        <title>Soil Listeria distribution.</title>
        <authorList>
            <person name="Liao J."/>
            <person name="Wiedmann M."/>
        </authorList>
    </citation>
    <scope>NUCLEOTIDE SEQUENCE [LARGE SCALE GENOMIC DNA]</scope>
    <source>
        <strain evidence="5 6">FSL L7-1560</strain>
    </source>
</reference>
<dbReference type="Pfam" id="PF00232">
    <property type="entry name" value="Glyco_hydro_1"/>
    <property type="match status" value="1"/>
</dbReference>
<comment type="caution">
    <text evidence="5">The sequence shown here is derived from an EMBL/GenBank/DDBJ whole genome shotgun (WGS) entry which is preliminary data.</text>
</comment>
<evidence type="ECO:0000313" key="5">
    <source>
        <dbReference type="EMBL" id="MBC1487382.1"/>
    </source>
</evidence>
<dbReference type="AlphaFoldDB" id="A0A7X1C7M1"/>
<dbReference type="GO" id="GO:0008422">
    <property type="term" value="F:beta-glucosidase activity"/>
    <property type="evidence" value="ECO:0007669"/>
    <property type="project" value="TreeGrafter"/>
</dbReference>
<dbReference type="PANTHER" id="PTHR10353">
    <property type="entry name" value="GLYCOSYL HYDROLASE"/>
    <property type="match status" value="1"/>
</dbReference>
<dbReference type="EMBL" id="JAARRG010000017">
    <property type="protein sequence ID" value="MBC1487382.1"/>
    <property type="molecule type" value="Genomic_DNA"/>
</dbReference>
<accession>A0A7X1C7M1</accession>
<proteinExistence type="inferred from homology"/>
<dbReference type="SUPFAM" id="SSF51445">
    <property type="entry name" value="(Trans)glycosidases"/>
    <property type="match status" value="1"/>
</dbReference>
<dbReference type="Proteomes" id="UP000523362">
    <property type="component" value="Unassembled WGS sequence"/>
</dbReference>
<protein>
    <submittedName>
        <fullName evidence="5">Glycoside hydrolase family 1 protein</fullName>
    </submittedName>
</protein>
<dbReference type="GO" id="GO:0005829">
    <property type="term" value="C:cytosol"/>
    <property type="evidence" value="ECO:0007669"/>
    <property type="project" value="TreeGrafter"/>
</dbReference>
<comment type="similarity">
    <text evidence="1 4">Belongs to the glycosyl hydrolase 1 family.</text>
</comment>
<dbReference type="FunFam" id="3.20.20.80:FF:000004">
    <property type="entry name" value="Beta-glucosidase 6-phospho-beta-glucosidase"/>
    <property type="match status" value="1"/>
</dbReference>
<dbReference type="PANTHER" id="PTHR10353:SF139">
    <property type="entry name" value="6-PHOSPHO-BETA-GLUCOSIDASE GMUD"/>
    <property type="match status" value="1"/>
</dbReference>
<sequence length="469" mass="54401">MTKQIEFPKGFYWGSAASATQTEGAAHEGGKGENIWDYWYKTQPKRFYEKVGPEKASGFYYNFRSDIKLLRQTGHNSFRPSISWSRMFPNGFGEVNPEAVRFYNEVIDALIEEGVEPIMNLYHFDMPLAMQEIGGFENKEVVEHYVAYATTCFRLFGDRVKRWFTFNEPIVPVEGGYLYDFHYPNKVDPKAAAQVAFNTLLASAKAIESYHKISDGKIGIVLNLTPSYPRSDNPADVEAARIAEIFCNKSFLDPAVLGKFPEGLKEILAKHDCLPVYSKEELAIMEQSTVDFLGVNYYQPRRVCARETLPNPDAPFMPEYYFQNYEMPGRRMNIYKNWEIYEQALYDIAINIRDNYGNIEWMVSENGMGVKDERRFAKGDYIEDDYRIEFFEDHLYWLNKGILEGSNCIGYHVWTFIDNWSWMNAYCNRYGLVSLNLTTGNRTIKKSGEWFKALHDNNGFSYEGVLPYE</sequence>
<evidence type="ECO:0000313" key="6">
    <source>
        <dbReference type="Proteomes" id="UP000523362"/>
    </source>
</evidence>
<organism evidence="5 6">
    <name type="scientific">Listeria seeligeri</name>
    <dbReference type="NCBI Taxonomy" id="1640"/>
    <lineage>
        <taxon>Bacteria</taxon>
        <taxon>Bacillati</taxon>
        <taxon>Bacillota</taxon>
        <taxon>Bacilli</taxon>
        <taxon>Bacillales</taxon>
        <taxon>Listeriaceae</taxon>
        <taxon>Listeria</taxon>
    </lineage>
</organism>
<dbReference type="GO" id="GO:0016052">
    <property type="term" value="P:carbohydrate catabolic process"/>
    <property type="evidence" value="ECO:0007669"/>
    <property type="project" value="TreeGrafter"/>
</dbReference>
<keyword evidence="3" id="KW-0326">Glycosidase</keyword>
<dbReference type="Gene3D" id="3.20.20.80">
    <property type="entry name" value="Glycosidases"/>
    <property type="match status" value="1"/>
</dbReference>
<dbReference type="PRINTS" id="PR00131">
    <property type="entry name" value="GLHYDRLASE1"/>
</dbReference>
<dbReference type="InterPro" id="IPR001360">
    <property type="entry name" value="Glyco_hydro_1"/>
</dbReference>
<name>A0A7X1C7M1_LISSE</name>
<evidence type="ECO:0000256" key="2">
    <source>
        <dbReference type="ARBA" id="ARBA00022801"/>
    </source>
</evidence>